<comment type="caution">
    <text evidence="1">The sequence shown here is derived from an EMBL/GenBank/DDBJ whole genome shotgun (WGS) entry which is preliminary data.</text>
</comment>
<keyword evidence="2" id="KW-1185">Reference proteome</keyword>
<accession>A0ABQ0SHI0</accession>
<evidence type="ECO:0000313" key="1">
    <source>
        <dbReference type="EMBL" id="GEC64891.1"/>
    </source>
</evidence>
<dbReference type="Proteomes" id="UP000319478">
    <property type="component" value="Unassembled WGS sequence"/>
</dbReference>
<evidence type="ECO:0000313" key="2">
    <source>
        <dbReference type="Proteomes" id="UP000319478"/>
    </source>
</evidence>
<protein>
    <submittedName>
        <fullName evidence="1">Uncharacterized protein</fullName>
    </submittedName>
</protein>
<gene>
    <name evidence="1" type="ORF">GHA01_27400</name>
</gene>
<organism evidence="1 2">
    <name type="scientific">Novacetimonas hansenii</name>
    <name type="common">Komagataeibacter hansenii</name>
    <dbReference type="NCBI Taxonomy" id="436"/>
    <lineage>
        <taxon>Bacteria</taxon>
        <taxon>Pseudomonadati</taxon>
        <taxon>Pseudomonadota</taxon>
        <taxon>Alphaproteobacteria</taxon>
        <taxon>Acetobacterales</taxon>
        <taxon>Acetobacteraceae</taxon>
        <taxon>Novacetimonas</taxon>
    </lineage>
</organism>
<sequence>MIQRKVCKNRIDLDETSATGVAAIAARDRFHNAEMVEVIGYVIAEIQQPAGKPYHVRGLGEVGQPLPEHGIGFTYLAPHIGKGGRRGDG</sequence>
<proteinExistence type="predicted"/>
<dbReference type="EMBL" id="BJNN01000144">
    <property type="protein sequence ID" value="GEC64891.1"/>
    <property type="molecule type" value="Genomic_DNA"/>
</dbReference>
<name>A0ABQ0SHI0_NOVHA</name>
<reference evidence="1 2" key="1">
    <citation type="submission" date="2019-06" db="EMBL/GenBank/DDBJ databases">
        <title>Whole genome shotgun sequence of Komagataeibacter hansenii NBRC 14820.</title>
        <authorList>
            <person name="Hosoyama A."/>
            <person name="Uohara A."/>
            <person name="Ohji S."/>
            <person name="Ichikawa N."/>
        </authorList>
    </citation>
    <scope>NUCLEOTIDE SEQUENCE [LARGE SCALE GENOMIC DNA]</scope>
    <source>
        <strain evidence="1 2">NBRC 14820</strain>
    </source>
</reference>